<dbReference type="SUPFAM" id="SSF52540">
    <property type="entry name" value="P-loop containing nucleoside triphosphate hydrolases"/>
    <property type="match status" value="1"/>
</dbReference>
<evidence type="ECO:0008006" key="3">
    <source>
        <dbReference type="Google" id="ProtNLM"/>
    </source>
</evidence>
<dbReference type="RefSeq" id="WP_075119263.1">
    <property type="nucleotide sequence ID" value="NZ_MSCT01000009.1"/>
</dbReference>
<sequence length="175" mass="19383">MVVFVAGVHGVGKTYLCDRFSAQTGIMHSSASSLIKRERQSASWESNKLVSDIDANQVALTKAVNRLTEKNTNLLLDGHFVLKDQNGLLIEVDESIFKELSLSAIVLIEAPTEIVRSRLLSRDSNSLAGDISNFQNTEKTRATYISKILNVPLFVLNQPSEQIFQATINHLLKVN</sequence>
<dbReference type="Proteomes" id="UP000185578">
    <property type="component" value="Unassembled WGS sequence"/>
</dbReference>
<protein>
    <recommendedName>
        <fullName evidence="3">Adenylate kinase</fullName>
    </recommendedName>
</protein>
<gene>
    <name evidence="1" type="ORF">BTN82_11630</name>
</gene>
<accession>A0A1Q8ES77</accession>
<dbReference type="InterPro" id="IPR027417">
    <property type="entry name" value="P-loop_NTPase"/>
</dbReference>
<evidence type="ECO:0000313" key="2">
    <source>
        <dbReference type="Proteomes" id="UP000185578"/>
    </source>
</evidence>
<reference evidence="1 2" key="1">
    <citation type="submission" date="2016-12" db="EMBL/GenBank/DDBJ databases">
        <authorList>
            <person name="Song W.-J."/>
            <person name="Kurnit D.M."/>
        </authorList>
    </citation>
    <scope>NUCLEOTIDE SEQUENCE [LARGE SCALE GENOMIC DNA]</scope>
    <source>
        <strain evidence="1 2">PCL1601</strain>
    </source>
</reference>
<proteinExistence type="predicted"/>
<dbReference type="EMBL" id="MSCT01000009">
    <property type="protein sequence ID" value="OLF54642.1"/>
    <property type="molecule type" value="Genomic_DNA"/>
</dbReference>
<dbReference type="Pfam" id="PF13207">
    <property type="entry name" value="AAA_17"/>
    <property type="match status" value="1"/>
</dbReference>
<name>A0A1Q8ES77_9PSED</name>
<organism evidence="1 2">
    <name type="scientific">Pseudomonas chlororaphis</name>
    <dbReference type="NCBI Taxonomy" id="587753"/>
    <lineage>
        <taxon>Bacteria</taxon>
        <taxon>Pseudomonadati</taxon>
        <taxon>Pseudomonadota</taxon>
        <taxon>Gammaproteobacteria</taxon>
        <taxon>Pseudomonadales</taxon>
        <taxon>Pseudomonadaceae</taxon>
        <taxon>Pseudomonas</taxon>
    </lineage>
</organism>
<dbReference type="AlphaFoldDB" id="A0A1Q8ES77"/>
<dbReference type="Gene3D" id="3.40.50.300">
    <property type="entry name" value="P-loop containing nucleotide triphosphate hydrolases"/>
    <property type="match status" value="1"/>
</dbReference>
<comment type="caution">
    <text evidence="1">The sequence shown here is derived from an EMBL/GenBank/DDBJ whole genome shotgun (WGS) entry which is preliminary data.</text>
</comment>
<evidence type="ECO:0000313" key="1">
    <source>
        <dbReference type="EMBL" id="OLF54642.1"/>
    </source>
</evidence>